<evidence type="ECO:0000256" key="9">
    <source>
        <dbReference type="ARBA" id="ARBA00023315"/>
    </source>
</evidence>
<organism evidence="15">
    <name type="scientific">Blastobotrys adeninivorans</name>
    <name type="common">Yeast</name>
    <name type="synonym">Arxula adeninivorans</name>
    <dbReference type="NCBI Taxonomy" id="409370"/>
    <lineage>
        <taxon>Eukaryota</taxon>
        <taxon>Fungi</taxon>
        <taxon>Dikarya</taxon>
        <taxon>Ascomycota</taxon>
        <taxon>Saccharomycotina</taxon>
        <taxon>Dipodascomycetes</taxon>
        <taxon>Dipodascales</taxon>
        <taxon>Trichomonascaceae</taxon>
        <taxon>Blastobotrys</taxon>
    </lineage>
</organism>
<feature type="compositionally biased region" description="Low complexity" evidence="13">
    <location>
        <begin position="289"/>
        <end position="306"/>
    </location>
</feature>
<dbReference type="EC" id="2.3.1.225" evidence="11"/>
<keyword evidence="4 11" id="KW-0256">Endoplasmic reticulum</keyword>
<evidence type="ECO:0000256" key="11">
    <source>
        <dbReference type="HAMAP-Rule" id="MF_03199"/>
    </source>
</evidence>
<dbReference type="AlphaFoldDB" id="A0A060T5J4"/>
<comment type="similarity">
    <text evidence="11">Belongs to the DHHC palmitoyltransferase family. PFA4 subfamily.</text>
</comment>
<keyword evidence="7 11" id="KW-0564">Palmitate</keyword>
<dbReference type="InterPro" id="IPR033682">
    <property type="entry name" value="PFA4"/>
</dbReference>
<gene>
    <name evidence="11" type="primary">PFA4</name>
    <name evidence="15" type="ORF">GNLVRS02_ARAD1B07040g</name>
</gene>
<feature type="region of interest" description="Disordered" evidence="13">
    <location>
        <begin position="256"/>
        <end position="320"/>
    </location>
</feature>
<evidence type="ECO:0000256" key="7">
    <source>
        <dbReference type="ARBA" id="ARBA00023139"/>
    </source>
</evidence>
<name>A0A060T5J4_BLAAD</name>
<keyword evidence="6 11" id="KW-0472">Membrane</keyword>
<comment type="subcellular location">
    <subcellularLocation>
        <location evidence="11">Endoplasmic reticulum membrane</location>
        <topology evidence="11">Multi-pass membrane protein</topology>
    </subcellularLocation>
    <subcellularLocation>
        <location evidence="1">Membrane</location>
        <topology evidence="1">Multi-pass membrane protein</topology>
    </subcellularLocation>
</comment>
<reference evidence="15" key="1">
    <citation type="submission" date="2014-02" db="EMBL/GenBank/DDBJ databases">
        <authorList>
            <person name="Genoscope - CEA"/>
        </authorList>
    </citation>
    <scope>NUCLEOTIDE SEQUENCE</scope>
    <source>
        <strain evidence="15">LS3</strain>
    </source>
</reference>
<comment type="domain">
    <text evidence="11 12">The DHHC domain is required for palmitoyltransferase activity.</text>
</comment>
<proteinExistence type="inferred from homology"/>
<dbReference type="PhylomeDB" id="A0A060T5J4"/>
<evidence type="ECO:0000256" key="13">
    <source>
        <dbReference type="SAM" id="MobiDB-lite"/>
    </source>
</evidence>
<feature type="transmembrane region" description="Helical" evidence="11 12">
    <location>
        <begin position="42"/>
        <end position="60"/>
    </location>
</feature>
<dbReference type="PROSITE" id="PS51257">
    <property type="entry name" value="PROKAR_LIPOPROTEIN"/>
    <property type="match status" value="1"/>
</dbReference>
<reference evidence="15" key="2">
    <citation type="submission" date="2014-06" db="EMBL/GenBank/DDBJ databases">
        <title>The complete genome of Blastobotrys (Arxula) adeninivorans LS3 - a yeast of biotechnological interest.</title>
        <authorList>
            <person name="Kunze G."/>
            <person name="Gaillardin C."/>
            <person name="Czernicka M."/>
            <person name="Durrens P."/>
            <person name="Martin T."/>
            <person name="Boer E."/>
            <person name="Gabaldon T."/>
            <person name="Cruz J."/>
            <person name="Talla E."/>
            <person name="Marck C."/>
            <person name="Goffeau A."/>
            <person name="Barbe V."/>
            <person name="Baret P."/>
            <person name="Baronian K."/>
            <person name="Beier S."/>
            <person name="Bleykasten C."/>
            <person name="Bode R."/>
            <person name="Casaregola S."/>
            <person name="Despons L."/>
            <person name="Fairhead C."/>
            <person name="Giersberg M."/>
            <person name="Gierski P."/>
            <person name="Hahnel U."/>
            <person name="Hartmann A."/>
            <person name="Jankowska D."/>
            <person name="Jubin C."/>
            <person name="Jung P."/>
            <person name="Lafontaine I."/>
            <person name="Leh-Louis V."/>
            <person name="Lemaire M."/>
            <person name="Marcet-Houben M."/>
            <person name="Mascher M."/>
            <person name="Morel G."/>
            <person name="Richard G.-F."/>
            <person name="Riechen J."/>
            <person name="Sacerdot C."/>
            <person name="Sarkar A."/>
            <person name="Savel G."/>
            <person name="Schacherer J."/>
            <person name="Sherman D."/>
            <person name="Straub M.-L."/>
            <person name="Stein N."/>
            <person name="Thierry A."/>
            <person name="Trautwein-Schult A."/>
            <person name="Westhof E."/>
            <person name="Worch S."/>
            <person name="Dujon B."/>
            <person name="Souciet J.-L."/>
            <person name="Wincker P."/>
            <person name="Scholz U."/>
            <person name="Neuveglise N."/>
        </authorList>
    </citation>
    <scope>NUCLEOTIDE SEQUENCE</scope>
    <source>
        <strain evidence="15">LS3</strain>
    </source>
</reference>
<protein>
    <recommendedName>
        <fullName evidence="11">Palmitoyltransferase PFA4</fullName>
        <ecNumber evidence="11">2.3.1.225</ecNumber>
    </recommendedName>
    <alternativeName>
        <fullName evidence="11">Protein S-acyltransferase</fullName>
        <shortName evidence="11">PAT</shortName>
    </alternativeName>
    <alternativeName>
        <fullName evidence="11">Protein fatty acyltransferase 4</fullName>
    </alternativeName>
</protein>
<feature type="transmembrane region" description="Helical" evidence="11 12">
    <location>
        <begin position="166"/>
        <end position="192"/>
    </location>
</feature>
<dbReference type="GO" id="GO:0005789">
    <property type="term" value="C:endoplasmic reticulum membrane"/>
    <property type="evidence" value="ECO:0007669"/>
    <property type="project" value="UniProtKB-SubCell"/>
</dbReference>
<evidence type="ECO:0000256" key="10">
    <source>
        <dbReference type="ARBA" id="ARBA00048048"/>
    </source>
</evidence>
<dbReference type="Pfam" id="PF01529">
    <property type="entry name" value="DHHC"/>
    <property type="match status" value="1"/>
</dbReference>
<keyword evidence="2 11" id="KW-0808">Transferase</keyword>
<evidence type="ECO:0000256" key="6">
    <source>
        <dbReference type="ARBA" id="ARBA00023136"/>
    </source>
</evidence>
<feature type="region of interest" description="Disordered" evidence="13">
    <location>
        <begin position="346"/>
        <end position="387"/>
    </location>
</feature>
<sequence>MVKAEFSWPVVGVIIPSLLIAGCGYGIYFFVLVPYHTSKYQLVWFQFCISMTWFSYYLAITTNPGRPAKDYEPKEGEWRRWCVKCNAWKPERTHHCKQCKQCVLQMDHHCPWTYNCVGHNNLPHFIRFLLWVDITSGYGFYQLILRAIDLYRSRNLPAYMIPTSQIVATIVLTPLVFFVLFTVSLLTLRVFINLFNGQTQIEAWEIERIETLVRHRLVRNVDFPYDIDPFVNIVNGWGHPVTWLWPFGHAPGDGMHFEKNEAADGGAVWPPDHVDQNPPDPDADPHEPTYTTMTTYTRAMQSSSSRSRSRTPSGSEVPEWRRNFTAESDFYRPDQWENYEGERLEDFGVDLDTIGPRPLNPTERNDRYGSDEEEDPSENIPLSRYVR</sequence>
<dbReference type="PANTHER" id="PTHR12246">
    <property type="entry name" value="PALMITOYLTRANSFERASE ZDHHC16"/>
    <property type="match status" value="1"/>
</dbReference>
<keyword evidence="5 11" id="KW-1133">Transmembrane helix</keyword>
<comment type="function">
    <text evidence="11">Mediates the reversible addition of palmitate to target proteins, thereby regulating their membrane association and biological function.</text>
</comment>
<evidence type="ECO:0000313" key="15">
    <source>
        <dbReference type="EMBL" id="CDP36178.1"/>
    </source>
</evidence>
<keyword evidence="8 11" id="KW-0449">Lipoprotein</keyword>
<dbReference type="GO" id="GO:0019706">
    <property type="term" value="F:protein-cysteine S-palmitoyltransferase activity"/>
    <property type="evidence" value="ECO:0007669"/>
    <property type="project" value="UniProtKB-UniRule"/>
</dbReference>
<dbReference type="InterPro" id="IPR001594">
    <property type="entry name" value="Palmitoyltrfase_DHHC"/>
</dbReference>
<feature type="domain" description="Palmitoyltransferase DHHC" evidence="14">
    <location>
        <begin position="79"/>
        <end position="205"/>
    </location>
</feature>
<evidence type="ECO:0000256" key="3">
    <source>
        <dbReference type="ARBA" id="ARBA00022692"/>
    </source>
</evidence>
<feature type="transmembrane region" description="Helical" evidence="11 12">
    <location>
        <begin position="125"/>
        <end position="145"/>
    </location>
</feature>
<accession>A0A060T5J4</accession>
<dbReference type="EMBL" id="HG937692">
    <property type="protein sequence ID" value="CDP36178.1"/>
    <property type="molecule type" value="Genomic_DNA"/>
</dbReference>
<evidence type="ECO:0000259" key="14">
    <source>
        <dbReference type="Pfam" id="PF01529"/>
    </source>
</evidence>
<evidence type="ECO:0000256" key="4">
    <source>
        <dbReference type="ARBA" id="ARBA00022824"/>
    </source>
</evidence>
<evidence type="ECO:0000256" key="8">
    <source>
        <dbReference type="ARBA" id="ARBA00023288"/>
    </source>
</evidence>
<feature type="active site" description="S-palmitoyl cysteine intermediate" evidence="11">
    <location>
        <position position="110"/>
    </location>
</feature>
<evidence type="ECO:0000256" key="5">
    <source>
        <dbReference type="ARBA" id="ARBA00022989"/>
    </source>
</evidence>
<dbReference type="HAMAP" id="MF_03199">
    <property type="entry name" value="DHHC_PAT_PFA4"/>
    <property type="match status" value="1"/>
</dbReference>
<evidence type="ECO:0000256" key="1">
    <source>
        <dbReference type="ARBA" id="ARBA00004141"/>
    </source>
</evidence>
<keyword evidence="9 11" id="KW-0012">Acyltransferase</keyword>
<evidence type="ECO:0000256" key="2">
    <source>
        <dbReference type="ARBA" id="ARBA00022679"/>
    </source>
</evidence>
<comment type="catalytic activity">
    <reaction evidence="10 11 12">
        <text>L-cysteinyl-[protein] + hexadecanoyl-CoA = S-hexadecanoyl-L-cysteinyl-[protein] + CoA</text>
        <dbReference type="Rhea" id="RHEA:36683"/>
        <dbReference type="Rhea" id="RHEA-COMP:10131"/>
        <dbReference type="Rhea" id="RHEA-COMP:11032"/>
        <dbReference type="ChEBI" id="CHEBI:29950"/>
        <dbReference type="ChEBI" id="CHEBI:57287"/>
        <dbReference type="ChEBI" id="CHEBI:57379"/>
        <dbReference type="ChEBI" id="CHEBI:74151"/>
        <dbReference type="EC" id="2.3.1.225"/>
    </reaction>
</comment>
<feature type="transmembrane region" description="Helical" evidence="11 12">
    <location>
        <begin position="6"/>
        <end position="30"/>
    </location>
</feature>
<keyword evidence="3 11" id="KW-0812">Transmembrane</keyword>
<evidence type="ECO:0000256" key="12">
    <source>
        <dbReference type="RuleBase" id="RU079119"/>
    </source>
</evidence>
<dbReference type="InterPro" id="IPR039859">
    <property type="entry name" value="PFA4/ZDH16/20/ERF2-like"/>
</dbReference>
<dbReference type="PROSITE" id="PS50216">
    <property type="entry name" value="DHHC"/>
    <property type="match status" value="1"/>
</dbReference>